<sequence length="435" mass="49656">MASNLVDRLKLMLSTGNGADIQFLVGQGEEKELLKAHKCIMMTASNVFESMFRFDDKNPKTETPTAKTDGSVEIPDISANAFKVMLSFIYAEDLSELNGNNAMAVLYAANKYNVSSLVKACSEFPINELSNVFFAHDQARLLNENDFSRRCLDYIDQNAETLLQSEQFLQIDQNMLCEIIGRDQLKIDDELTIWNAAIHWADERCAQILIDCSAKNRRDVLGPALFKIRFALITKRDFSKIIVPSCVLTMEELLAVFQYHCHPNLRGWHGQYPMEFPCHGRFSDQKKVTFAMEIEKLSEFAREGVNSNRYSEGIYVKGLPWKLWAQICTKKDNTEKWLGFYLLCTAPKDENWSCKCSATFRIVSQKSGAKDVTKKIDHSFNNKSASWGFSDFITFEHLMDTDKGLYDKDEDTVSLEIDVNTTEEQKGTKRKVSIE</sequence>
<dbReference type="Pfam" id="PF07707">
    <property type="entry name" value="BACK"/>
    <property type="match status" value="1"/>
</dbReference>
<dbReference type="InterPro" id="IPR002083">
    <property type="entry name" value="MATH/TRAF_dom"/>
</dbReference>
<evidence type="ECO:0000313" key="3">
    <source>
        <dbReference type="EMBL" id="KAL3105139.1"/>
    </source>
</evidence>
<dbReference type="PANTHER" id="PTHR45774:SF3">
    <property type="entry name" value="BTB (POZ) DOMAIN-CONTAINING 2B-RELATED"/>
    <property type="match status" value="1"/>
</dbReference>
<evidence type="ECO:0000313" key="4">
    <source>
        <dbReference type="Proteomes" id="UP001620626"/>
    </source>
</evidence>
<dbReference type="Proteomes" id="UP001620626">
    <property type="component" value="Unassembled WGS sequence"/>
</dbReference>
<proteinExistence type="predicted"/>
<name>A0ABD2KQS3_9BILA</name>
<dbReference type="SMART" id="SM00061">
    <property type="entry name" value="MATH"/>
    <property type="match status" value="1"/>
</dbReference>
<dbReference type="EMBL" id="JBICBT010000691">
    <property type="protein sequence ID" value="KAL3105139.1"/>
    <property type="molecule type" value="Genomic_DNA"/>
</dbReference>
<dbReference type="Gene3D" id="2.60.210.10">
    <property type="entry name" value="Apoptosis, Tumor Necrosis Factor Receptor Associated Protein 2, Chain A"/>
    <property type="match status" value="1"/>
</dbReference>
<dbReference type="Pfam" id="PF00651">
    <property type="entry name" value="BTB"/>
    <property type="match status" value="1"/>
</dbReference>
<gene>
    <name evidence="3" type="ORF">niasHT_028811</name>
</gene>
<feature type="domain" description="BTB" evidence="1">
    <location>
        <begin position="19"/>
        <end position="98"/>
    </location>
</feature>
<dbReference type="InterPro" id="IPR008974">
    <property type="entry name" value="TRAF-like"/>
</dbReference>
<dbReference type="InterPro" id="IPR000210">
    <property type="entry name" value="BTB/POZ_dom"/>
</dbReference>
<evidence type="ECO:0008006" key="5">
    <source>
        <dbReference type="Google" id="ProtNLM"/>
    </source>
</evidence>
<dbReference type="PANTHER" id="PTHR45774">
    <property type="entry name" value="BTB/POZ DOMAIN-CONTAINING"/>
    <property type="match status" value="1"/>
</dbReference>
<dbReference type="Gene3D" id="3.30.710.10">
    <property type="entry name" value="Potassium Channel Kv1.1, Chain A"/>
    <property type="match status" value="1"/>
</dbReference>
<dbReference type="Gene3D" id="1.25.40.420">
    <property type="match status" value="1"/>
</dbReference>
<dbReference type="SUPFAM" id="SSF54695">
    <property type="entry name" value="POZ domain"/>
    <property type="match status" value="1"/>
</dbReference>
<evidence type="ECO:0000259" key="1">
    <source>
        <dbReference type="PROSITE" id="PS50097"/>
    </source>
</evidence>
<dbReference type="SUPFAM" id="SSF49599">
    <property type="entry name" value="TRAF domain-like"/>
    <property type="match status" value="1"/>
</dbReference>
<dbReference type="InterPro" id="IPR011705">
    <property type="entry name" value="BACK"/>
</dbReference>
<dbReference type="InterPro" id="IPR011333">
    <property type="entry name" value="SKP1/BTB/POZ_sf"/>
</dbReference>
<dbReference type="Pfam" id="PF22486">
    <property type="entry name" value="MATH_2"/>
    <property type="match status" value="1"/>
</dbReference>
<protein>
    <recommendedName>
        <fullName evidence="5">BTB domain-containing protein</fullName>
    </recommendedName>
</protein>
<evidence type="ECO:0000259" key="2">
    <source>
        <dbReference type="PROSITE" id="PS50144"/>
    </source>
</evidence>
<accession>A0ABD2KQS3</accession>
<dbReference type="PROSITE" id="PS50097">
    <property type="entry name" value="BTB"/>
    <property type="match status" value="1"/>
</dbReference>
<dbReference type="AlphaFoldDB" id="A0ABD2KQS3"/>
<keyword evidence="4" id="KW-1185">Reference proteome</keyword>
<organism evidence="3 4">
    <name type="scientific">Heterodera trifolii</name>
    <dbReference type="NCBI Taxonomy" id="157864"/>
    <lineage>
        <taxon>Eukaryota</taxon>
        <taxon>Metazoa</taxon>
        <taxon>Ecdysozoa</taxon>
        <taxon>Nematoda</taxon>
        <taxon>Chromadorea</taxon>
        <taxon>Rhabditida</taxon>
        <taxon>Tylenchina</taxon>
        <taxon>Tylenchomorpha</taxon>
        <taxon>Tylenchoidea</taxon>
        <taxon>Heteroderidae</taxon>
        <taxon>Heteroderinae</taxon>
        <taxon>Heterodera</taxon>
    </lineage>
</organism>
<dbReference type="SMART" id="SM00875">
    <property type="entry name" value="BACK"/>
    <property type="match status" value="1"/>
</dbReference>
<dbReference type="SMART" id="SM00225">
    <property type="entry name" value="BTB"/>
    <property type="match status" value="1"/>
</dbReference>
<feature type="domain" description="MATH" evidence="2">
    <location>
        <begin position="287"/>
        <end position="417"/>
    </location>
</feature>
<reference evidence="3 4" key="1">
    <citation type="submission" date="2024-10" db="EMBL/GenBank/DDBJ databases">
        <authorList>
            <person name="Kim D."/>
        </authorList>
    </citation>
    <scope>NUCLEOTIDE SEQUENCE [LARGE SCALE GENOMIC DNA]</scope>
    <source>
        <strain evidence="3">BH-2024</strain>
    </source>
</reference>
<comment type="caution">
    <text evidence="3">The sequence shown here is derived from an EMBL/GenBank/DDBJ whole genome shotgun (WGS) entry which is preliminary data.</text>
</comment>
<dbReference type="PROSITE" id="PS50144">
    <property type="entry name" value="MATH"/>
    <property type="match status" value="1"/>
</dbReference>